<dbReference type="SUPFAM" id="SSF53335">
    <property type="entry name" value="S-adenosyl-L-methionine-dependent methyltransferases"/>
    <property type="match status" value="1"/>
</dbReference>
<feature type="compositionally biased region" description="Gly residues" evidence="1">
    <location>
        <begin position="476"/>
        <end position="488"/>
    </location>
</feature>
<evidence type="ECO:0000256" key="1">
    <source>
        <dbReference type="SAM" id="MobiDB-lite"/>
    </source>
</evidence>
<dbReference type="AlphaFoldDB" id="A0A9P6W5D7"/>
<gene>
    <name evidence="2" type="ORF">C6P46_000242</name>
</gene>
<feature type="region of interest" description="Disordered" evidence="1">
    <location>
        <begin position="44"/>
        <end position="405"/>
    </location>
</feature>
<feature type="region of interest" description="Disordered" evidence="1">
    <location>
        <begin position="476"/>
        <end position="501"/>
    </location>
</feature>
<evidence type="ECO:0000313" key="3">
    <source>
        <dbReference type="Proteomes" id="UP000777482"/>
    </source>
</evidence>
<dbReference type="Proteomes" id="UP000777482">
    <property type="component" value="Unassembled WGS sequence"/>
</dbReference>
<evidence type="ECO:0000313" key="2">
    <source>
        <dbReference type="EMBL" id="KAG0665145.1"/>
    </source>
</evidence>
<feature type="compositionally biased region" description="Low complexity" evidence="1">
    <location>
        <begin position="216"/>
        <end position="227"/>
    </location>
</feature>
<reference evidence="2 3" key="1">
    <citation type="submission" date="2020-11" db="EMBL/GenBank/DDBJ databases">
        <title>Kefir isolates.</title>
        <authorList>
            <person name="Marcisauskas S."/>
            <person name="Kim Y."/>
            <person name="Blasche S."/>
        </authorList>
    </citation>
    <scope>NUCLEOTIDE SEQUENCE [LARGE SCALE GENOMIC DNA]</scope>
    <source>
        <strain evidence="2 3">KR</strain>
    </source>
</reference>
<feature type="region of interest" description="Disordered" evidence="1">
    <location>
        <begin position="515"/>
        <end position="546"/>
    </location>
</feature>
<dbReference type="Gene3D" id="3.40.50.150">
    <property type="entry name" value="Vaccinia Virus protein VP39"/>
    <property type="match status" value="1"/>
</dbReference>
<feature type="compositionally biased region" description="Low complexity" evidence="1">
    <location>
        <begin position="339"/>
        <end position="351"/>
    </location>
</feature>
<feature type="compositionally biased region" description="Polar residues" evidence="1">
    <location>
        <begin position="320"/>
        <end position="330"/>
    </location>
</feature>
<feature type="compositionally biased region" description="Low complexity" evidence="1">
    <location>
        <begin position="147"/>
        <end position="178"/>
    </location>
</feature>
<keyword evidence="3" id="KW-1185">Reference proteome</keyword>
<protein>
    <submittedName>
        <fullName evidence="2">Uncharacterized protein</fullName>
    </submittedName>
</protein>
<feature type="compositionally biased region" description="Low complexity" evidence="1">
    <location>
        <begin position="373"/>
        <end position="383"/>
    </location>
</feature>
<feature type="region of interest" description="Disordered" evidence="1">
    <location>
        <begin position="991"/>
        <end position="1011"/>
    </location>
</feature>
<feature type="compositionally biased region" description="Low complexity" evidence="1">
    <location>
        <begin position="515"/>
        <end position="528"/>
    </location>
</feature>
<feature type="region of interest" description="Disordered" evidence="1">
    <location>
        <begin position="641"/>
        <end position="666"/>
    </location>
</feature>
<feature type="region of interest" description="Disordered" evidence="1">
    <location>
        <begin position="1"/>
        <end position="27"/>
    </location>
</feature>
<accession>A0A9P6W5D7</accession>
<dbReference type="EMBL" id="PUHQ01000010">
    <property type="protein sequence ID" value="KAG0665145.1"/>
    <property type="molecule type" value="Genomic_DNA"/>
</dbReference>
<feature type="compositionally biased region" description="Low complexity" evidence="1">
    <location>
        <begin position="393"/>
        <end position="405"/>
    </location>
</feature>
<name>A0A9P6W5D7_RHOMI</name>
<proteinExistence type="predicted"/>
<dbReference type="OrthoDB" id="2561385at2759"/>
<comment type="caution">
    <text evidence="2">The sequence shown here is derived from an EMBL/GenBank/DDBJ whole genome shotgun (WGS) entry which is preliminary data.</text>
</comment>
<feature type="compositionally biased region" description="Polar residues" evidence="1">
    <location>
        <begin position="45"/>
        <end position="54"/>
    </location>
</feature>
<feature type="compositionally biased region" description="Polar residues" evidence="1">
    <location>
        <begin position="73"/>
        <end position="84"/>
    </location>
</feature>
<organism evidence="2 3">
    <name type="scientific">Rhodotorula mucilaginosa</name>
    <name type="common">Yeast</name>
    <name type="synonym">Rhodotorula rubra</name>
    <dbReference type="NCBI Taxonomy" id="5537"/>
    <lineage>
        <taxon>Eukaryota</taxon>
        <taxon>Fungi</taxon>
        <taxon>Dikarya</taxon>
        <taxon>Basidiomycota</taxon>
        <taxon>Pucciniomycotina</taxon>
        <taxon>Microbotryomycetes</taxon>
        <taxon>Sporidiobolales</taxon>
        <taxon>Sporidiobolaceae</taxon>
        <taxon>Rhodotorula</taxon>
    </lineage>
</organism>
<feature type="compositionally biased region" description="Low complexity" evidence="1">
    <location>
        <begin position="818"/>
        <end position="836"/>
    </location>
</feature>
<feature type="region of interest" description="Disordered" evidence="1">
    <location>
        <begin position="804"/>
        <end position="837"/>
    </location>
</feature>
<sequence length="1011" mass="105359">MATADYIDPSEVEAERDATSGLRPLSPTLVASLRLDLAWLDSRRSPASGTSTASEPDHSTLGSVHHQKRRQSIPPTDGTSSPTLASRRIQAARGGGGGERPPLFRRRSKSLDDVTAQGMDRPSPSFGPLQPPSGLRLVCVPNKPVGASASATAPPLSATSLEGSLTSLTSSSTNTTVTPNGRSPRSRPSRMKGADGENGGSDIDECDDRLAQWVQSSSAAAASTSKSHLVTPPRAPSRSTRAASPGLMPMPPAPLYPNSYAPVLPSPLSTCSYTSADDDDAARNRESESPEAAPRGFPFPVTPSRISPSAQETAEGCSTLCGSEANSRRPTLQARESVETTTSSLTTEVDTPQPAASPNGGHNVASPLPGAFTSTRTTTSASSYAGMSAPDAPGSTSSSPIFPSGSSSLSFADTDAYGRRPSVASTSSASAAARSYGAPLTPPDSLSTAPFLFGASAAEMAWHEVLGARYGAGASVGSGSAGSGGGSHALGHMRRKTDDSPLSAVGGLVAAATIASQSPGPAASPSSGRNVDRDSSGLADCQAGGGTGLGATGAERSWSGNDLMGCAAGGGYAAMTHEKLTGLLDRHVSGVPFHPGDEDKTVQVVEYGALNSRSSLLVRPVLEHFAERELVALRAELTAQHADDSPTAAAAAPGITRRTSESSNPELDELVSFQVTHVDRPTADFRCLADSLEHDPQSYLRPRPRRPSEPVSEGDLQLEGRVFSAFAARPFGVKAVPRKSVSVGWSVMSLHWPATDRRYRVAPATLAHGELMAFLSARASEFKPGGVLALAYLARTEEATLAASATTSSPSMQSVAASTPSPSGTSGSSPSSKGSSVMRGAKADVWTYMTRLLGKAIQRLVSTGLLKPQVARQLLALPLHPRTPRQTGACLRASAHSWDVLESEMVTLSHPAWKGVEHGTVSIESWADHTIQMLKIFWEDEMRTVLRDVLGSRGACEWVLDCLWTVAKEKVEEQTPQPLDLEVQFIALRRRSSSTSSRDVTPSASADIAPA</sequence>
<dbReference type="InterPro" id="IPR029063">
    <property type="entry name" value="SAM-dependent_MTases_sf"/>
</dbReference>